<dbReference type="SUPFAM" id="SSF53163">
    <property type="entry name" value="HybD-like"/>
    <property type="match status" value="1"/>
</dbReference>
<dbReference type="Proteomes" id="UP000263642">
    <property type="component" value="Unassembled WGS sequence"/>
</dbReference>
<evidence type="ECO:0008006" key="7">
    <source>
        <dbReference type="Google" id="ProtNLM"/>
    </source>
</evidence>
<evidence type="ECO:0000256" key="2">
    <source>
        <dbReference type="ARBA" id="ARBA00022670"/>
    </source>
</evidence>
<keyword evidence="2" id="KW-0645">Protease</keyword>
<evidence type="ECO:0000256" key="4">
    <source>
        <dbReference type="ARBA" id="ARBA00022801"/>
    </source>
</evidence>
<dbReference type="InterPro" id="IPR023430">
    <property type="entry name" value="Pept_HybD-like_dom_sf"/>
</dbReference>
<evidence type="ECO:0000313" key="5">
    <source>
        <dbReference type="EMBL" id="HCO26526.1"/>
    </source>
</evidence>
<keyword evidence="3" id="KW-0064">Aspartyl protease</keyword>
<dbReference type="EMBL" id="DQAY01000162">
    <property type="protein sequence ID" value="HCO26526.1"/>
    <property type="molecule type" value="Genomic_DNA"/>
</dbReference>
<keyword evidence="4" id="KW-0378">Hydrolase</keyword>
<dbReference type="NCBIfam" id="TIGR00072">
    <property type="entry name" value="hydrog_prot"/>
    <property type="match status" value="1"/>
</dbReference>
<comment type="caution">
    <text evidence="5">The sequence shown here is derived from an EMBL/GenBank/DDBJ whole genome shotgun (WGS) entry which is preliminary data.</text>
</comment>
<gene>
    <name evidence="5" type="ORF">DIT97_27240</name>
</gene>
<organism evidence="5 6">
    <name type="scientific">Gimesia maris</name>
    <dbReference type="NCBI Taxonomy" id="122"/>
    <lineage>
        <taxon>Bacteria</taxon>
        <taxon>Pseudomonadati</taxon>
        <taxon>Planctomycetota</taxon>
        <taxon>Planctomycetia</taxon>
        <taxon>Planctomycetales</taxon>
        <taxon>Planctomycetaceae</taxon>
        <taxon>Gimesia</taxon>
    </lineage>
</organism>
<dbReference type="GO" id="GO:0004190">
    <property type="term" value="F:aspartic-type endopeptidase activity"/>
    <property type="evidence" value="ECO:0007669"/>
    <property type="project" value="UniProtKB-KW"/>
</dbReference>
<evidence type="ECO:0000256" key="1">
    <source>
        <dbReference type="ARBA" id="ARBA00006814"/>
    </source>
</evidence>
<evidence type="ECO:0000313" key="6">
    <source>
        <dbReference type="Proteomes" id="UP000263642"/>
    </source>
</evidence>
<dbReference type="PANTHER" id="PTHR30302">
    <property type="entry name" value="HYDROGENASE 1 MATURATION PROTEASE"/>
    <property type="match status" value="1"/>
</dbReference>
<protein>
    <recommendedName>
        <fullName evidence="7">Hydrogenase maturation protease</fullName>
    </recommendedName>
</protein>
<dbReference type="GO" id="GO:0008047">
    <property type="term" value="F:enzyme activator activity"/>
    <property type="evidence" value="ECO:0007669"/>
    <property type="project" value="InterPro"/>
</dbReference>
<dbReference type="Pfam" id="PF01750">
    <property type="entry name" value="HycI"/>
    <property type="match status" value="1"/>
</dbReference>
<reference evidence="5 6" key="1">
    <citation type="journal article" date="2018" name="Nat. Biotechnol.">
        <title>A standardized bacterial taxonomy based on genome phylogeny substantially revises the tree of life.</title>
        <authorList>
            <person name="Parks D.H."/>
            <person name="Chuvochina M."/>
            <person name="Waite D.W."/>
            <person name="Rinke C."/>
            <person name="Skarshewski A."/>
            <person name="Chaumeil P.A."/>
            <person name="Hugenholtz P."/>
        </authorList>
    </citation>
    <scope>NUCLEOTIDE SEQUENCE [LARGE SCALE GENOMIC DNA]</scope>
    <source>
        <strain evidence="5">UBA9375</strain>
    </source>
</reference>
<dbReference type="Gene3D" id="3.40.50.1450">
    <property type="entry name" value="HybD-like"/>
    <property type="match status" value="1"/>
</dbReference>
<evidence type="ECO:0000256" key="3">
    <source>
        <dbReference type="ARBA" id="ARBA00022750"/>
    </source>
</evidence>
<sequence length="160" mass="17143">MKKGGQIMIAGIGSPHGDDQAGWEVARQIEQRNYNHVCVKLARTPADLLDWIDPAMDLLICDACQGAGEAGSVHQWDWPCGRLDEIHWSGTHQMSLTGVLALASQLGRLPKQVRICGVELDSNHSGETLSQAVQAGVVAAVESICGDLIPSLRSGEIEHA</sequence>
<accession>A0A3D3RD44</accession>
<dbReference type="AlphaFoldDB" id="A0A3D3RD44"/>
<comment type="similarity">
    <text evidence="1">Belongs to the peptidase A31 family.</text>
</comment>
<name>A0A3D3RD44_9PLAN</name>
<dbReference type="PANTHER" id="PTHR30302:SF1">
    <property type="entry name" value="HYDROGENASE 2 MATURATION PROTEASE"/>
    <property type="match status" value="1"/>
</dbReference>
<dbReference type="GO" id="GO:0016485">
    <property type="term" value="P:protein processing"/>
    <property type="evidence" value="ECO:0007669"/>
    <property type="project" value="TreeGrafter"/>
</dbReference>
<dbReference type="InterPro" id="IPR000671">
    <property type="entry name" value="Peptidase_A31"/>
</dbReference>
<proteinExistence type="inferred from homology"/>